<sequence>MKTVLVATLLLVAPIAAHAACAATDFAIQDVKVAAVGSGIATRLSVKGKLVNNCSAAAAAQVRLDAKDGSGNVLASKMGWPAGTTNLSPGQSVDFDLGRLLHYQSDMQSYQLSVVEVKAW</sequence>
<organism evidence="2 3">
    <name type="scientific">Dyella monticola</name>
    <dbReference type="NCBI Taxonomy" id="1927958"/>
    <lineage>
        <taxon>Bacteria</taxon>
        <taxon>Pseudomonadati</taxon>
        <taxon>Pseudomonadota</taxon>
        <taxon>Gammaproteobacteria</taxon>
        <taxon>Lysobacterales</taxon>
        <taxon>Rhodanobacteraceae</taxon>
        <taxon>Dyella</taxon>
    </lineage>
</organism>
<evidence type="ECO:0008006" key="4">
    <source>
        <dbReference type="Google" id="ProtNLM"/>
    </source>
</evidence>
<gene>
    <name evidence="2" type="ORF">DWU98_20325</name>
</gene>
<accession>A0A370WS72</accession>
<dbReference type="RefSeq" id="WP_115497426.1">
    <property type="nucleotide sequence ID" value="NZ_QRBE01000019.1"/>
</dbReference>
<evidence type="ECO:0000313" key="3">
    <source>
        <dbReference type="Proteomes" id="UP000254258"/>
    </source>
</evidence>
<feature type="signal peptide" evidence="1">
    <location>
        <begin position="1"/>
        <end position="19"/>
    </location>
</feature>
<protein>
    <recommendedName>
        <fullName evidence="4">Spore coat protein U domain-containing protein</fullName>
    </recommendedName>
</protein>
<proteinExistence type="predicted"/>
<evidence type="ECO:0000256" key="1">
    <source>
        <dbReference type="SAM" id="SignalP"/>
    </source>
</evidence>
<feature type="chain" id="PRO_5017067955" description="Spore coat protein U domain-containing protein" evidence="1">
    <location>
        <begin position="20"/>
        <end position="120"/>
    </location>
</feature>
<dbReference type="EMBL" id="QRBE01000019">
    <property type="protein sequence ID" value="RDS78964.1"/>
    <property type="molecule type" value="Genomic_DNA"/>
</dbReference>
<comment type="caution">
    <text evidence="2">The sequence shown here is derived from an EMBL/GenBank/DDBJ whole genome shotgun (WGS) entry which is preliminary data.</text>
</comment>
<dbReference type="AlphaFoldDB" id="A0A370WS72"/>
<evidence type="ECO:0000313" key="2">
    <source>
        <dbReference type="EMBL" id="RDS78964.1"/>
    </source>
</evidence>
<name>A0A370WS72_9GAMM</name>
<keyword evidence="3" id="KW-1185">Reference proteome</keyword>
<reference evidence="2 3" key="1">
    <citation type="submission" date="2018-07" db="EMBL/GenBank/DDBJ databases">
        <title>Dyella monticola sp. nov. and Dyella psychrodurans sp. nov. isolated from monsoon evergreen broad-leaved forest soil of Dinghu Mountain, China.</title>
        <authorList>
            <person name="Gao Z."/>
            <person name="Qiu L."/>
        </authorList>
    </citation>
    <scope>NUCLEOTIDE SEQUENCE [LARGE SCALE GENOMIC DNA]</scope>
    <source>
        <strain evidence="2 3">4G-K06</strain>
    </source>
</reference>
<keyword evidence="1" id="KW-0732">Signal</keyword>
<dbReference type="OrthoDB" id="5959567at2"/>
<dbReference type="Proteomes" id="UP000254258">
    <property type="component" value="Unassembled WGS sequence"/>
</dbReference>